<accession>A0A5B7EP39</accession>
<keyword evidence="2" id="KW-1185">Reference proteome</keyword>
<dbReference type="AlphaFoldDB" id="A0A5B7EP39"/>
<dbReference type="Proteomes" id="UP000324222">
    <property type="component" value="Unassembled WGS sequence"/>
</dbReference>
<organism evidence="1 2">
    <name type="scientific">Portunus trituberculatus</name>
    <name type="common">Swimming crab</name>
    <name type="synonym">Neptunus trituberculatus</name>
    <dbReference type="NCBI Taxonomy" id="210409"/>
    <lineage>
        <taxon>Eukaryota</taxon>
        <taxon>Metazoa</taxon>
        <taxon>Ecdysozoa</taxon>
        <taxon>Arthropoda</taxon>
        <taxon>Crustacea</taxon>
        <taxon>Multicrustacea</taxon>
        <taxon>Malacostraca</taxon>
        <taxon>Eumalacostraca</taxon>
        <taxon>Eucarida</taxon>
        <taxon>Decapoda</taxon>
        <taxon>Pleocyemata</taxon>
        <taxon>Brachyura</taxon>
        <taxon>Eubrachyura</taxon>
        <taxon>Portunoidea</taxon>
        <taxon>Portunidae</taxon>
        <taxon>Portuninae</taxon>
        <taxon>Portunus</taxon>
    </lineage>
</organism>
<evidence type="ECO:0000313" key="2">
    <source>
        <dbReference type="Proteomes" id="UP000324222"/>
    </source>
</evidence>
<dbReference type="EMBL" id="VSRR010003105">
    <property type="protein sequence ID" value="MPC34683.1"/>
    <property type="molecule type" value="Genomic_DNA"/>
</dbReference>
<reference evidence="1 2" key="1">
    <citation type="submission" date="2019-05" db="EMBL/GenBank/DDBJ databases">
        <title>Another draft genome of Portunus trituberculatus and its Hox gene families provides insights of decapod evolution.</title>
        <authorList>
            <person name="Jeong J.-H."/>
            <person name="Song I."/>
            <person name="Kim S."/>
            <person name="Choi T."/>
            <person name="Kim D."/>
            <person name="Ryu S."/>
            <person name="Kim W."/>
        </authorList>
    </citation>
    <scope>NUCLEOTIDE SEQUENCE [LARGE SCALE GENOMIC DNA]</scope>
    <source>
        <tissue evidence="1">Muscle</tissue>
    </source>
</reference>
<comment type="caution">
    <text evidence="1">The sequence shown here is derived from an EMBL/GenBank/DDBJ whole genome shotgun (WGS) entry which is preliminary data.</text>
</comment>
<sequence length="105" mass="11595">MQELDIQDYYRRNNFLGGGGARPRPPRGAYNHGVTHRLMQPYKPSLPDLPTLLGSRPTCCCSYKYKFGQRVLSQNSEQSCPASHIPAAAGSRFLLTLATREPSAG</sequence>
<name>A0A5B7EP39_PORTR</name>
<proteinExistence type="predicted"/>
<gene>
    <name evidence="1" type="ORF">E2C01_028081</name>
</gene>
<evidence type="ECO:0000313" key="1">
    <source>
        <dbReference type="EMBL" id="MPC34683.1"/>
    </source>
</evidence>
<protein>
    <submittedName>
        <fullName evidence="1">Uncharacterized protein</fullName>
    </submittedName>
</protein>